<dbReference type="RefSeq" id="WP_119784517.1">
    <property type="nucleotide sequence ID" value="NZ_QYUQ01000002.1"/>
</dbReference>
<dbReference type="AlphaFoldDB" id="A0A3A3FY45"/>
<dbReference type="InterPro" id="IPR011701">
    <property type="entry name" value="MFS"/>
</dbReference>
<feature type="transmembrane region" description="Helical" evidence="4">
    <location>
        <begin position="168"/>
        <end position="194"/>
    </location>
</feature>
<name>A0A3A3FY45_9BURK</name>
<reference evidence="6" key="1">
    <citation type="submission" date="2018-09" db="EMBL/GenBank/DDBJ databases">
        <authorList>
            <person name="Zhu H."/>
        </authorList>
    </citation>
    <scope>NUCLEOTIDE SEQUENCE [LARGE SCALE GENOMIC DNA]</scope>
    <source>
        <strain evidence="6">K1S02-23</strain>
    </source>
</reference>
<evidence type="ECO:0000256" key="3">
    <source>
        <dbReference type="ARBA" id="ARBA00023136"/>
    </source>
</evidence>
<feature type="transmembrane region" description="Helical" evidence="4">
    <location>
        <begin position="215"/>
        <end position="236"/>
    </location>
</feature>
<evidence type="ECO:0000313" key="5">
    <source>
        <dbReference type="EMBL" id="RJG01067.1"/>
    </source>
</evidence>
<feature type="transmembrane region" description="Helical" evidence="4">
    <location>
        <begin position="12"/>
        <end position="35"/>
    </location>
</feature>
<dbReference type="Gene3D" id="1.20.1250.20">
    <property type="entry name" value="MFS general substrate transporter like domains"/>
    <property type="match status" value="2"/>
</dbReference>
<feature type="transmembrane region" description="Helical" evidence="4">
    <location>
        <begin position="307"/>
        <end position="331"/>
    </location>
</feature>
<dbReference type="SUPFAM" id="SSF103473">
    <property type="entry name" value="MFS general substrate transporter"/>
    <property type="match status" value="1"/>
</dbReference>
<evidence type="ECO:0000313" key="6">
    <source>
        <dbReference type="Proteomes" id="UP000266327"/>
    </source>
</evidence>
<dbReference type="EMBL" id="QYUQ01000002">
    <property type="protein sequence ID" value="RJG01067.1"/>
    <property type="molecule type" value="Genomic_DNA"/>
</dbReference>
<keyword evidence="2 4" id="KW-1133">Transmembrane helix</keyword>
<evidence type="ECO:0000256" key="2">
    <source>
        <dbReference type="ARBA" id="ARBA00022989"/>
    </source>
</evidence>
<feature type="transmembrane region" description="Helical" evidence="4">
    <location>
        <begin position="101"/>
        <end position="123"/>
    </location>
</feature>
<dbReference type="PANTHER" id="PTHR23531:SF1">
    <property type="entry name" value="QUINOLENE RESISTANCE PROTEIN NORA"/>
    <property type="match status" value="1"/>
</dbReference>
<feature type="transmembrane region" description="Helical" evidence="4">
    <location>
        <begin position="343"/>
        <end position="365"/>
    </location>
</feature>
<evidence type="ECO:0000256" key="1">
    <source>
        <dbReference type="ARBA" id="ARBA00022692"/>
    </source>
</evidence>
<keyword evidence="6" id="KW-1185">Reference proteome</keyword>
<comment type="caution">
    <text evidence="5">The sequence shown here is derived from an EMBL/GenBank/DDBJ whole genome shotgun (WGS) entry which is preliminary data.</text>
</comment>
<dbReference type="Proteomes" id="UP000266327">
    <property type="component" value="Unassembled WGS sequence"/>
</dbReference>
<sequence length="401" mass="42600">MWQQMAHDERRKMAIVLGLTLIYGCVLGAQFYVARLVNALGGSATDAGLLLILSVLPVFGVALLGKRLTQTIPPPQMLRLGLACHALQLLLLGLASNLTLLLPAMLLSGFGYALSFVTLLNGATTIAPSTHYAQGIAYMTLCSQLGIGLGSLVSALTEPVLGTNGVFWVPMLLALIGLVLASRLPAAAAVLNAAPPAQARTPPRARPGARSWRTVLHGRMVEIFILMGMLGLAFGVPLQFVPMWLAKTPEMAFSPAYFLTTSFFTIMLTRLLFSQHLSGPRELHVVVACFVVLALAIAVLGQARTPAQFAACAIAYGGAYSLLYPSCTAYVLRQAEPAERGAWANWVLLAYELGTRVLPAAFGMVADHGGFPLSFLLLAGVVAAVSAWHVMKRRQAVLAPA</sequence>
<keyword evidence="1 4" id="KW-0812">Transmembrane</keyword>
<feature type="transmembrane region" description="Helical" evidence="4">
    <location>
        <begin position="47"/>
        <end position="65"/>
    </location>
</feature>
<feature type="transmembrane region" description="Helical" evidence="4">
    <location>
        <begin position="77"/>
        <end position="95"/>
    </location>
</feature>
<gene>
    <name evidence="5" type="ORF">D3878_05275</name>
</gene>
<dbReference type="InterPro" id="IPR052714">
    <property type="entry name" value="MFS_Exporter"/>
</dbReference>
<feature type="transmembrane region" description="Helical" evidence="4">
    <location>
        <begin position="256"/>
        <end position="273"/>
    </location>
</feature>
<feature type="transmembrane region" description="Helical" evidence="4">
    <location>
        <begin position="135"/>
        <end position="156"/>
    </location>
</feature>
<accession>A0A3A3FY45</accession>
<proteinExistence type="predicted"/>
<protein>
    <submittedName>
        <fullName evidence="5">MFS transporter</fullName>
    </submittedName>
</protein>
<dbReference type="Pfam" id="PF07690">
    <property type="entry name" value="MFS_1"/>
    <property type="match status" value="1"/>
</dbReference>
<feature type="transmembrane region" description="Helical" evidence="4">
    <location>
        <begin position="285"/>
        <end position="301"/>
    </location>
</feature>
<feature type="transmembrane region" description="Helical" evidence="4">
    <location>
        <begin position="371"/>
        <end position="391"/>
    </location>
</feature>
<keyword evidence="3 4" id="KW-0472">Membrane</keyword>
<dbReference type="InterPro" id="IPR036259">
    <property type="entry name" value="MFS_trans_sf"/>
</dbReference>
<evidence type="ECO:0000256" key="4">
    <source>
        <dbReference type="SAM" id="Phobius"/>
    </source>
</evidence>
<dbReference type="OrthoDB" id="9149673at2"/>
<dbReference type="GO" id="GO:0022857">
    <property type="term" value="F:transmembrane transporter activity"/>
    <property type="evidence" value="ECO:0007669"/>
    <property type="project" value="InterPro"/>
</dbReference>
<dbReference type="PANTHER" id="PTHR23531">
    <property type="entry name" value="QUINOLENE RESISTANCE PROTEIN NORA"/>
    <property type="match status" value="1"/>
</dbReference>
<organism evidence="5 6">
    <name type="scientific">Noviherbaspirillum sedimenti</name>
    <dbReference type="NCBI Taxonomy" id="2320865"/>
    <lineage>
        <taxon>Bacteria</taxon>
        <taxon>Pseudomonadati</taxon>
        <taxon>Pseudomonadota</taxon>
        <taxon>Betaproteobacteria</taxon>
        <taxon>Burkholderiales</taxon>
        <taxon>Oxalobacteraceae</taxon>
        <taxon>Noviherbaspirillum</taxon>
    </lineage>
</organism>